<dbReference type="AlphaFoldDB" id="A0A812MTP0"/>
<sequence>MCAVVRGSSGYNNGYKNGYNNGYNGHTGGYGYNGYSRSAPSSRWASSNNSSNTDDSRRFIQKLSQSKGGTAAPRTELEMKASFDVRLKGDQLTRQILECKDQWQQCWGAAADLRPEEGIVVSQARVVVSGQAAVKRFLDAEKGGLPEDAVAAVEVVINAVRKLLTLEWDVSQDEVRDSLLSILEDASGCLQIRHKDHKEANKRIMDIMDELEKPWCIKLKPTAGNTAENAEEREGQDRKEIFSNWRHATVGWLSRPEMFCPATLPKMQTAKSKQRGVYATREEYMDTIEKLMVGMTFSDGNAAISPRCWVKDCGSTLWPIPEPMGLHCRTRGCSRPVVLACSNNKHDSGMCKKCAADNTQQLLGRKGPRASTHVYDCVLSRVGFDGRLYFENLESRSPPQMNIHWRTTRRLQSPNLVALVRLTEQGAALKSSDRIYWGEVSHHPPHGGKPQDEARNRENGYLAVNVSSIAGFEEDAFTEGDSTAIIDCMTFVPEYIPVLKALEKQRQGQMPFEDGALLNLCSWHRPDLGNLLDPDADLSNYRLLVESMVEESNLLPIMAVRRDPVLSEKPLGIAWPSRGSRFSPAVP</sequence>
<dbReference type="Proteomes" id="UP000604046">
    <property type="component" value="Unassembled WGS sequence"/>
</dbReference>
<dbReference type="OrthoDB" id="2423195at2759"/>
<protein>
    <submittedName>
        <fullName evidence="1">Znfx1 protein</fullName>
    </submittedName>
</protein>
<comment type="caution">
    <text evidence="1">The sequence shown here is derived from an EMBL/GenBank/DDBJ whole genome shotgun (WGS) entry which is preliminary data.</text>
</comment>
<evidence type="ECO:0000313" key="2">
    <source>
        <dbReference type="Proteomes" id="UP000604046"/>
    </source>
</evidence>
<proteinExistence type="predicted"/>
<dbReference type="EMBL" id="CAJNDS010001779">
    <property type="protein sequence ID" value="CAE7278717.1"/>
    <property type="molecule type" value="Genomic_DNA"/>
</dbReference>
<gene>
    <name evidence="1" type="primary">Znfx1</name>
    <name evidence="1" type="ORF">SNAT2548_LOCUS14781</name>
</gene>
<reference evidence="1" key="1">
    <citation type="submission" date="2021-02" db="EMBL/GenBank/DDBJ databases">
        <authorList>
            <person name="Dougan E. K."/>
            <person name="Rhodes N."/>
            <person name="Thang M."/>
            <person name="Chan C."/>
        </authorList>
    </citation>
    <scope>NUCLEOTIDE SEQUENCE</scope>
</reference>
<evidence type="ECO:0000313" key="1">
    <source>
        <dbReference type="EMBL" id="CAE7278717.1"/>
    </source>
</evidence>
<organism evidence="1 2">
    <name type="scientific">Symbiodinium natans</name>
    <dbReference type="NCBI Taxonomy" id="878477"/>
    <lineage>
        <taxon>Eukaryota</taxon>
        <taxon>Sar</taxon>
        <taxon>Alveolata</taxon>
        <taxon>Dinophyceae</taxon>
        <taxon>Suessiales</taxon>
        <taxon>Symbiodiniaceae</taxon>
        <taxon>Symbiodinium</taxon>
    </lineage>
</organism>
<accession>A0A812MTP0</accession>
<keyword evidence="2" id="KW-1185">Reference proteome</keyword>
<name>A0A812MTP0_9DINO</name>